<dbReference type="SUPFAM" id="SSF46785">
    <property type="entry name" value="Winged helix' DNA-binding domain"/>
    <property type="match status" value="1"/>
</dbReference>
<dbReference type="EMBL" id="BOPO01000053">
    <property type="protein sequence ID" value="GIL27871.1"/>
    <property type="molecule type" value="Genomic_DNA"/>
</dbReference>
<dbReference type="Pfam" id="PF12840">
    <property type="entry name" value="HTH_20"/>
    <property type="match status" value="1"/>
</dbReference>
<accession>A0A8J4AAR5</accession>
<gene>
    <name evidence="2" type="ORF">NUM_31250</name>
</gene>
<keyword evidence="3" id="KW-1185">Reference proteome</keyword>
<dbReference type="Proteomes" id="UP000614996">
    <property type="component" value="Unassembled WGS sequence"/>
</dbReference>
<reference evidence="3" key="1">
    <citation type="journal article" date="2021" name="Int. J. Syst. Evol. Microbiol.">
        <title>Actinocatenispora comari sp. nov., an endophytic actinomycete isolated from aerial parts of Comarum salesowianum.</title>
        <authorList>
            <person name="Oyunbileg N."/>
            <person name="Iizaka Y."/>
            <person name="Hamada M."/>
            <person name="Davaapurev B.O."/>
            <person name="Fukumoto A."/>
            <person name="Tsetseg B."/>
            <person name="Kato F."/>
            <person name="Tamura T."/>
            <person name="Batkhuu J."/>
            <person name="Anzai Y."/>
        </authorList>
    </citation>
    <scope>NUCLEOTIDE SEQUENCE [LARGE SCALE GENOMIC DNA]</scope>
    <source>
        <strain evidence="3">NUM-2625</strain>
    </source>
</reference>
<dbReference type="InterPro" id="IPR036388">
    <property type="entry name" value="WH-like_DNA-bd_sf"/>
</dbReference>
<dbReference type="Gene3D" id="1.10.10.10">
    <property type="entry name" value="Winged helix-like DNA-binding domain superfamily/Winged helix DNA-binding domain"/>
    <property type="match status" value="1"/>
</dbReference>
<feature type="region of interest" description="Disordered" evidence="1">
    <location>
        <begin position="66"/>
        <end position="85"/>
    </location>
</feature>
<dbReference type="RefSeq" id="WP_207125590.1">
    <property type="nucleotide sequence ID" value="NZ_BOPO01000053.1"/>
</dbReference>
<comment type="caution">
    <text evidence="2">The sequence shown here is derived from an EMBL/GenBank/DDBJ whole genome shotgun (WGS) entry which is preliminary data.</text>
</comment>
<evidence type="ECO:0000313" key="3">
    <source>
        <dbReference type="Proteomes" id="UP000614996"/>
    </source>
</evidence>
<sequence length="241" mass="26105">MGARESWRDADAPTALGGSRARVLALLQESDRPLSVSELAEQVTLHPNTVRFHLDGLVEAGTVERTVEDRDQPGRPRTLYSARPDSARAGQRSYRLLAEILASFVAAETPQPAQAATRAGRAWGRYLAERPAPFQRVDADSASAQLVATLDDIGFAPESVTAGRRRRILLHHCPFREAAEQHRDVVCAIHLGLMQGVLSEIDAPLTADRLDPFVEPSLCVAHLAAGGARPAGGRKRRGTSR</sequence>
<proteinExistence type="predicted"/>
<protein>
    <submittedName>
        <fullName evidence="2">Transcriptional regulator</fullName>
    </submittedName>
</protein>
<dbReference type="AlphaFoldDB" id="A0A8J4AAR5"/>
<evidence type="ECO:0000256" key="1">
    <source>
        <dbReference type="SAM" id="MobiDB-lite"/>
    </source>
</evidence>
<name>A0A8J4AAR5_9ACTN</name>
<evidence type="ECO:0000313" key="2">
    <source>
        <dbReference type="EMBL" id="GIL27871.1"/>
    </source>
</evidence>
<organism evidence="2 3">
    <name type="scientific">Actinocatenispora comari</name>
    <dbReference type="NCBI Taxonomy" id="2807577"/>
    <lineage>
        <taxon>Bacteria</taxon>
        <taxon>Bacillati</taxon>
        <taxon>Actinomycetota</taxon>
        <taxon>Actinomycetes</taxon>
        <taxon>Micromonosporales</taxon>
        <taxon>Micromonosporaceae</taxon>
        <taxon>Actinocatenispora</taxon>
    </lineage>
</organism>
<dbReference type="CDD" id="cd00090">
    <property type="entry name" value="HTH_ARSR"/>
    <property type="match status" value="1"/>
</dbReference>
<dbReference type="InterPro" id="IPR011991">
    <property type="entry name" value="ArsR-like_HTH"/>
</dbReference>
<dbReference type="InterPro" id="IPR036390">
    <property type="entry name" value="WH_DNA-bd_sf"/>
</dbReference>